<organism evidence="9 10">
    <name type="scientific">Crassostrea virginica</name>
    <name type="common">Eastern oyster</name>
    <dbReference type="NCBI Taxonomy" id="6565"/>
    <lineage>
        <taxon>Eukaryota</taxon>
        <taxon>Metazoa</taxon>
        <taxon>Spiralia</taxon>
        <taxon>Lophotrochozoa</taxon>
        <taxon>Mollusca</taxon>
        <taxon>Bivalvia</taxon>
        <taxon>Autobranchia</taxon>
        <taxon>Pteriomorphia</taxon>
        <taxon>Ostreida</taxon>
        <taxon>Ostreoidea</taxon>
        <taxon>Ostreidae</taxon>
        <taxon>Crassostrea</taxon>
    </lineage>
</organism>
<sequence length="477" mass="55117">MESKIQTFFLFVFANQVWGNMYQDYQEEKFNFKLEEKRQLSNYSSLIRSAILGPVSGYEIDDDPITRVGFRFQVSRLQGFDEVAGEMKLISSVFIFWSDFRLSWNPYSISVYQEKTGSSFTIAFLEIMLKEIWKPHISLFNPVIAMDIFKEREYEKAIVHEEGFVYYDGLLKTETFCQPNLKNFPFDEHDCSVQFIATSTVITNIMNKKPKLFDDNAKWIYYQQDPCDLDLAPSRYGAQQNKERRIIVFPIKIIRRPSFLFVNIAVPLLVLSVLNTVVYFIPAVPQDRLSFSIALLLSFTVYLIYVAELIPETSNPVPLIIYFLVFQFLLSAFITCTSFVTALLNQKNGEMSIPQTISRILRGFRKKRVRGVKQDDTKMKTIEEQDLKNELSEESILDGNYIAWRSISLFFDKVCLTVIVLVLVLEIISFVYLASQLTAAEEPISKSNICQENPVNGISSFFCVDNVTECIALDLIR</sequence>
<evidence type="ECO:0000256" key="4">
    <source>
        <dbReference type="ARBA" id="ARBA00023136"/>
    </source>
</evidence>
<proteinExistence type="predicted"/>
<keyword evidence="6" id="KW-0732">Signal</keyword>
<name>A0A8B8BF21_CRAVI</name>
<dbReference type="InterPro" id="IPR006029">
    <property type="entry name" value="Neurotrans-gated_channel_TM"/>
</dbReference>
<reference evidence="9" key="1">
    <citation type="submission" date="2024-06" db="UniProtKB">
        <authorList>
            <consortium name="RefSeq"/>
        </authorList>
    </citation>
    <scope>NUCLEOTIDE SEQUENCE [LARGE SCALE GENOMIC DNA]</scope>
</reference>
<dbReference type="SUPFAM" id="SSF63712">
    <property type="entry name" value="Nicotinic receptor ligand binding domain-like"/>
    <property type="match status" value="1"/>
</dbReference>
<keyword evidence="4 5" id="KW-0472">Membrane</keyword>
<dbReference type="InterPro" id="IPR006201">
    <property type="entry name" value="Neur_channel"/>
</dbReference>
<dbReference type="GeneID" id="111109966"/>
<dbReference type="SUPFAM" id="SSF90112">
    <property type="entry name" value="Neurotransmitter-gated ion-channel transmembrane pore"/>
    <property type="match status" value="1"/>
</dbReference>
<evidence type="ECO:0000256" key="2">
    <source>
        <dbReference type="ARBA" id="ARBA00022692"/>
    </source>
</evidence>
<accession>A0A8B8BF21</accession>
<evidence type="ECO:0000313" key="10">
    <source>
        <dbReference type="RefSeq" id="XP_022301962.1"/>
    </source>
</evidence>
<dbReference type="Pfam" id="PF02932">
    <property type="entry name" value="Neur_chan_memb"/>
    <property type="match status" value="1"/>
</dbReference>
<evidence type="ECO:0000256" key="3">
    <source>
        <dbReference type="ARBA" id="ARBA00022989"/>
    </source>
</evidence>
<reference evidence="10" key="2">
    <citation type="submission" date="2025-08" db="UniProtKB">
        <authorList>
            <consortium name="RefSeq"/>
        </authorList>
    </citation>
    <scope>IDENTIFICATION</scope>
    <source>
        <tissue evidence="10">Whole sample</tissue>
    </source>
</reference>
<feature type="transmembrane region" description="Helical" evidence="5">
    <location>
        <begin position="259"/>
        <end position="282"/>
    </location>
</feature>
<evidence type="ECO:0000259" key="7">
    <source>
        <dbReference type="Pfam" id="PF02931"/>
    </source>
</evidence>
<feature type="transmembrane region" description="Helical" evidence="5">
    <location>
        <begin position="319"/>
        <end position="344"/>
    </location>
</feature>
<dbReference type="GO" id="GO:0016020">
    <property type="term" value="C:membrane"/>
    <property type="evidence" value="ECO:0007669"/>
    <property type="project" value="UniProtKB-SubCell"/>
</dbReference>
<dbReference type="InterPro" id="IPR036734">
    <property type="entry name" value="Neur_chan_lig-bd_sf"/>
</dbReference>
<dbReference type="InterPro" id="IPR038050">
    <property type="entry name" value="Neuro_actylchol_rec"/>
</dbReference>
<evidence type="ECO:0000256" key="6">
    <source>
        <dbReference type="SAM" id="SignalP"/>
    </source>
</evidence>
<evidence type="ECO:0000256" key="5">
    <source>
        <dbReference type="SAM" id="Phobius"/>
    </source>
</evidence>
<dbReference type="Pfam" id="PF02931">
    <property type="entry name" value="Neur_chan_LBD"/>
    <property type="match status" value="1"/>
</dbReference>
<dbReference type="OrthoDB" id="410315at2759"/>
<dbReference type="CDD" id="cd18989">
    <property type="entry name" value="LGIC_ECD_cation"/>
    <property type="match status" value="1"/>
</dbReference>
<gene>
    <name evidence="10" type="primary">LOC111109966</name>
</gene>
<protein>
    <submittedName>
        <fullName evidence="10">Neuronal acetylcholine receptor subunit alpha-6-like</fullName>
    </submittedName>
</protein>
<keyword evidence="9" id="KW-1185">Reference proteome</keyword>
<dbReference type="Gene3D" id="2.70.170.10">
    <property type="entry name" value="Neurotransmitter-gated ion-channel ligand-binding domain"/>
    <property type="match status" value="1"/>
</dbReference>
<dbReference type="Gene3D" id="1.20.58.390">
    <property type="entry name" value="Neurotransmitter-gated ion-channel transmembrane domain"/>
    <property type="match status" value="1"/>
</dbReference>
<dbReference type="PANTHER" id="PTHR18945">
    <property type="entry name" value="NEUROTRANSMITTER GATED ION CHANNEL"/>
    <property type="match status" value="1"/>
</dbReference>
<evidence type="ECO:0000259" key="8">
    <source>
        <dbReference type="Pfam" id="PF02932"/>
    </source>
</evidence>
<dbReference type="AlphaFoldDB" id="A0A8B8BF21"/>
<feature type="transmembrane region" description="Helical" evidence="5">
    <location>
        <begin position="289"/>
        <end position="307"/>
    </location>
</feature>
<dbReference type="GO" id="GO:0004888">
    <property type="term" value="F:transmembrane signaling receptor activity"/>
    <property type="evidence" value="ECO:0007669"/>
    <property type="project" value="InterPro"/>
</dbReference>
<keyword evidence="2 5" id="KW-0812">Transmembrane</keyword>
<dbReference type="Proteomes" id="UP000694844">
    <property type="component" value="Chromosome 1"/>
</dbReference>
<feature type="domain" description="Neurotransmitter-gated ion-channel transmembrane" evidence="8">
    <location>
        <begin position="266"/>
        <end position="379"/>
    </location>
</feature>
<feature type="transmembrane region" description="Helical" evidence="5">
    <location>
        <begin position="414"/>
        <end position="434"/>
    </location>
</feature>
<evidence type="ECO:0000256" key="1">
    <source>
        <dbReference type="ARBA" id="ARBA00004141"/>
    </source>
</evidence>
<feature type="signal peptide" evidence="6">
    <location>
        <begin position="1"/>
        <end position="19"/>
    </location>
</feature>
<dbReference type="CDD" id="cd19051">
    <property type="entry name" value="LGIC_TM_cation"/>
    <property type="match status" value="1"/>
</dbReference>
<dbReference type="KEGG" id="cvn:111109966"/>
<dbReference type="RefSeq" id="XP_022301962.1">
    <property type="nucleotide sequence ID" value="XM_022446254.1"/>
</dbReference>
<evidence type="ECO:0000313" key="9">
    <source>
        <dbReference type="Proteomes" id="UP000694844"/>
    </source>
</evidence>
<feature type="chain" id="PRO_5034650128" evidence="6">
    <location>
        <begin position="20"/>
        <end position="477"/>
    </location>
</feature>
<dbReference type="InterPro" id="IPR036719">
    <property type="entry name" value="Neuro-gated_channel_TM_sf"/>
</dbReference>
<dbReference type="GO" id="GO:0005230">
    <property type="term" value="F:extracellular ligand-gated monoatomic ion channel activity"/>
    <property type="evidence" value="ECO:0007669"/>
    <property type="project" value="InterPro"/>
</dbReference>
<dbReference type="InterPro" id="IPR006202">
    <property type="entry name" value="Neur_chan_lig-bd"/>
</dbReference>
<comment type="subcellular location">
    <subcellularLocation>
        <location evidence="1">Membrane</location>
        <topology evidence="1">Multi-pass membrane protein</topology>
    </subcellularLocation>
</comment>
<feature type="domain" description="Neurotransmitter-gated ion-channel ligand-binding" evidence="7">
    <location>
        <begin position="63"/>
        <end position="197"/>
    </location>
</feature>
<keyword evidence="3 5" id="KW-1133">Transmembrane helix</keyword>